<dbReference type="EMBL" id="JFFI01001508">
    <property type="protein sequence ID" value="KXH59410.1"/>
    <property type="molecule type" value="Genomic_DNA"/>
</dbReference>
<evidence type="ECO:0000313" key="1">
    <source>
        <dbReference type="EMBL" id="KXH59410.1"/>
    </source>
</evidence>
<reference evidence="1 2" key="1">
    <citation type="submission" date="2014-02" db="EMBL/GenBank/DDBJ databases">
        <title>The genome sequence of Colletotrichum salicis CBS 607.94.</title>
        <authorList>
            <person name="Baroncelli R."/>
            <person name="Thon M.R."/>
        </authorList>
    </citation>
    <scope>NUCLEOTIDE SEQUENCE [LARGE SCALE GENOMIC DNA]</scope>
    <source>
        <strain evidence="1 2">CBS 607.94</strain>
    </source>
</reference>
<dbReference type="OrthoDB" id="10547557at2759"/>
<accession>A0A135UG77</accession>
<dbReference type="Proteomes" id="UP000070121">
    <property type="component" value="Unassembled WGS sequence"/>
</dbReference>
<evidence type="ECO:0000313" key="2">
    <source>
        <dbReference type="Proteomes" id="UP000070121"/>
    </source>
</evidence>
<keyword evidence="2" id="KW-1185">Reference proteome</keyword>
<gene>
    <name evidence="1" type="ORF">CSAL01_08663</name>
</gene>
<protein>
    <submittedName>
        <fullName evidence="1">Uncharacterized protein</fullName>
    </submittedName>
</protein>
<organism evidence="1 2">
    <name type="scientific">Colletotrichum salicis</name>
    <dbReference type="NCBI Taxonomy" id="1209931"/>
    <lineage>
        <taxon>Eukaryota</taxon>
        <taxon>Fungi</taxon>
        <taxon>Dikarya</taxon>
        <taxon>Ascomycota</taxon>
        <taxon>Pezizomycotina</taxon>
        <taxon>Sordariomycetes</taxon>
        <taxon>Hypocreomycetidae</taxon>
        <taxon>Glomerellales</taxon>
        <taxon>Glomerellaceae</taxon>
        <taxon>Colletotrichum</taxon>
        <taxon>Colletotrichum acutatum species complex</taxon>
    </lineage>
</organism>
<proteinExistence type="predicted"/>
<dbReference type="AlphaFoldDB" id="A0A135UG77"/>
<name>A0A135UG77_9PEZI</name>
<comment type="caution">
    <text evidence="1">The sequence shown here is derived from an EMBL/GenBank/DDBJ whole genome shotgun (WGS) entry which is preliminary data.</text>
</comment>
<sequence>MTLADLRRLLGATIAIVDIITFHHPDQIHDLDLDPFGKVAQPTEEVPTVWSLSAPAPAPALAPASNTLIDIIEMPSTAFERASFGQAPGPHVLPLPFRQATQGKEGMLRKIGRVLGPLPEPALPRAAQLLLPVAASLRRYYCVAPISSFVSLCLHSVCLSTTHAKPTVNPPLALAPLPS</sequence>